<dbReference type="RefSeq" id="WP_377123001.1">
    <property type="nucleotide sequence ID" value="NZ_JBHRSD010000012.1"/>
</dbReference>
<keyword evidence="3" id="KW-1185">Reference proteome</keyword>
<gene>
    <name evidence="2" type="ORF">ACFOEE_08045</name>
</gene>
<name>A0ABV7CIS1_9GAMM</name>
<comment type="caution">
    <text evidence="2">The sequence shown here is derived from an EMBL/GenBank/DDBJ whole genome shotgun (WGS) entry which is preliminary data.</text>
</comment>
<evidence type="ECO:0000313" key="2">
    <source>
        <dbReference type="EMBL" id="MFC3032466.1"/>
    </source>
</evidence>
<sequence>MLKPVQEVLQTIRADVRCITAQQAKQEISENNGLLLDVREPEEHQAKAAQGALNVPRGVLEFKLPAIEANAERPIYIHCAAGSRATFAAEQLLRIGYQNVTVIGCKADEVCAVF</sequence>
<dbReference type="Proteomes" id="UP001595453">
    <property type="component" value="Unassembled WGS sequence"/>
</dbReference>
<dbReference type="SUPFAM" id="SSF52821">
    <property type="entry name" value="Rhodanese/Cell cycle control phosphatase"/>
    <property type="match status" value="1"/>
</dbReference>
<dbReference type="CDD" id="cd00158">
    <property type="entry name" value="RHOD"/>
    <property type="match status" value="1"/>
</dbReference>
<accession>A0ABV7CIS1</accession>
<reference evidence="3" key="1">
    <citation type="journal article" date="2019" name="Int. J. Syst. Evol. Microbiol.">
        <title>The Global Catalogue of Microorganisms (GCM) 10K type strain sequencing project: providing services to taxonomists for standard genome sequencing and annotation.</title>
        <authorList>
            <consortium name="The Broad Institute Genomics Platform"/>
            <consortium name="The Broad Institute Genome Sequencing Center for Infectious Disease"/>
            <person name="Wu L."/>
            <person name="Ma J."/>
        </authorList>
    </citation>
    <scope>NUCLEOTIDE SEQUENCE [LARGE SCALE GENOMIC DNA]</scope>
    <source>
        <strain evidence="3">KCTC 42730</strain>
    </source>
</reference>
<protein>
    <submittedName>
        <fullName evidence="2">Rhodanese-like domain-containing protein</fullName>
    </submittedName>
</protein>
<dbReference type="Gene3D" id="3.40.250.10">
    <property type="entry name" value="Rhodanese-like domain"/>
    <property type="match status" value="1"/>
</dbReference>
<dbReference type="PROSITE" id="PS50206">
    <property type="entry name" value="RHODANESE_3"/>
    <property type="match status" value="1"/>
</dbReference>
<evidence type="ECO:0000259" key="1">
    <source>
        <dbReference type="PROSITE" id="PS50206"/>
    </source>
</evidence>
<proteinExistence type="predicted"/>
<dbReference type="InterPro" id="IPR036873">
    <property type="entry name" value="Rhodanese-like_dom_sf"/>
</dbReference>
<organism evidence="2 3">
    <name type="scientific">Pseudoalteromonas fenneropenaei</name>
    <dbReference type="NCBI Taxonomy" id="1737459"/>
    <lineage>
        <taxon>Bacteria</taxon>
        <taxon>Pseudomonadati</taxon>
        <taxon>Pseudomonadota</taxon>
        <taxon>Gammaproteobacteria</taxon>
        <taxon>Alteromonadales</taxon>
        <taxon>Pseudoalteromonadaceae</taxon>
        <taxon>Pseudoalteromonas</taxon>
    </lineage>
</organism>
<dbReference type="InterPro" id="IPR050229">
    <property type="entry name" value="GlpE_sulfurtransferase"/>
</dbReference>
<dbReference type="InterPro" id="IPR001763">
    <property type="entry name" value="Rhodanese-like_dom"/>
</dbReference>
<dbReference type="PANTHER" id="PTHR43031:SF1">
    <property type="entry name" value="PYRIDINE NUCLEOTIDE-DISULPHIDE OXIDOREDUCTASE"/>
    <property type="match status" value="1"/>
</dbReference>
<feature type="domain" description="Rhodanese" evidence="1">
    <location>
        <begin position="29"/>
        <end position="106"/>
    </location>
</feature>
<dbReference type="EMBL" id="JBHRSD010000012">
    <property type="protein sequence ID" value="MFC3032466.1"/>
    <property type="molecule type" value="Genomic_DNA"/>
</dbReference>
<dbReference type="SMART" id="SM00450">
    <property type="entry name" value="RHOD"/>
    <property type="match status" value="1"/>
</dbReference>
<dbReference type="Pfam" id="PF00581">
    <property type="entry name" value="Rhodanese"/>
    <property type="match status" value="1"/>
</dbReference>
<dbReference type="PANTHER" id="PTHR43031">
    <property type="entry name" value="FAD-DEPENDENT OXIDOREDUCTASE"/>
    <property type="match status" value="1"/>
</dbReference>
<evidence type="ECO:0000313" key="3">
    <source>
        <dbReference type="Proteomes" id="UP001595453"/>
    </source>
</evidence>